<accession>A0AAD5YA37</accession>
<keyword evidence="8" id="KW-0325">Glycoprotein</keyword>
<dbReference type="GO" id="GO:0003980">
    <property type="term" value="F:UDP-glucose:glycoprotein glucosyltransferase activity"/>
    <property type="evidence" value="ECO:0007669"/>
    <property type="project" value="InterPro"/>
</dbReference>
<evidence type="ECO:0000256" key="1">
    <source>
        <dbReference type="ARBA" id="ARBA00001913"/>
    </source>
</evidence>
<dbReference type="CDD" id="cd06432">
    <property type="entry name" value="GT8_HUGT1_C_like"/>
    <property type="match status" value="1"/>
</dbReference>
<dbReference type="PANTHER" id="PTHR11226">
    <property type="entry name" value="UDP-GLUCOSE GLYCOPROTEIN:GLUCOSYLTRANSFERASE"/>
    <property type="match status" value="1"/>
</dbReference>
<evidence type="ECO:0000259" key="11">
    <source>
        <dbReference type="Pfam" id="PF18402"/>
    </source>
</evidence>
<dbReference type="InterPro" id="IPR040692">
    <property type="entry name" value="UGGT_TRXL_3"/>
</dbReference>
<keyword evidence="6" id="KW-0732">Signal</keyword>
<evidence type="ECO:0000256" key="4">
    <source>
        <dbReference type="ARBA" id="ARBA00006351"/>
    </source>
</evidence>
<feature type="domain" description="Glucosyltransferase 24 catalytic" evidence="13">
    <location>
        <begin position="1092"/>
        <end position="1358"/>
    </location>
</feature>
<feature type="domain" description="UGGT thioredoxin-like" evidence="11">
    <location>
        <begin position="372"/>
        <end position="598"/>
    </location>
</feature>
<dbReference type="Pfam" id="PF06427">
    <property type="entry name" value="UDP-g_GGTase"/>
    <property type="match status" value="1"/>
</dbReference>
<dbReference type="Pfam" id="PF18401">
    <property type="entry name" value="Thioredoxin_13"/>
    <property type="match status" value="1"/>
</dbReference>
<dbReference type="InterPro" id="IPR029044">
    <property type="entry name" value="Nucleotide-diphossugar_trans"/>
</dbReference>
<evidence type="ECO:0000313" key="14">
    <source>
        <dbReference type="EMBL" id="KAJ3260337.1"/>
    </source>
</evidence>
<name>A0AAD5YA37_9FUNG</name>
<evidence type="ECO:0000259" key="9">
    <source>
        <dbReference type="Pfam" id="PF18400"/>
    </source>
</evidence>
<dbReference type="EMBL" id="JADGKB010000012">
    <property type="protein sequence ID" value="KAJ3260337.1"/>
    <property type="molecule type" value="Genomic_DNA"/>
</dbReference>
<evidence type="ECO:0000256" key="2">
    <source>
        <dbReference type="ARBA" id="ARBA00004319"/>
    </source>
</evidence>
<comment type="cofactor">
    <cofactor evidence="1">
        <name>Ca(2+)</name>
        <dbReference type="ChEBI" id="CHEBI:29108"/>
    </cofactor>
</comment>
<dbReference type="Proteomes" id="UP001210925">
    <property type="component" value="Unassembled WGS sequence"/>
</dbReference>
<feature type="domain" description="UDP-glucose:glycoprotein glucosyltransferase thioredoxin-like" evidence="12">
    <location>
        <begin position="633"/>
        <end position="797"/>
    </location>
</feature>
<dbReference type="Pfam" id="PF18402">
    <property type="entry name" value="Thioredoxin_14"/>
    <property type="match status" value="1"/>
</dbReference>
<dbReference type="GO" id="GO:0051082">
    <property type="term" value="F:unfolded protein binding"/>
    <property type="evidence" value="ECO:0007669"/>
    <property type="project" value="TreeGrafter"/>
</dbReference>
<comment type="similarity">
    <text evidence="4">Belongs to the glycosyltransferase 8 family.</text>
</comment>
<dbReference type="PANTHER" id="PTHR11226:SF0">
    <property type="entry name" value="UDP-GLUCOSE:GLYCOPROTEIN GLUCOSYLTRANSFERASE"/>
    <property type="match status" value="1"/>
</dbReference>
<dbReference type="SUPFAM" id="SSF53448">
    <property type="entry name" value="Nucleotide-diphospho-sugar transferases"/>
    <property type="match status" value="1"/>
</dbReference>
<organism evidence="14 15">
    <name type="scientific">Boothiomyces macroporosus</name>
    <dbReference type="NCBI Taxonomy" id="261099"/>
    <lineage>
        <taxon>Eukaryota</taxon>
        <taxon>Fungi</taxon>
        <taxon>Fungi incertae sedis</taxon>
        <taxon>Chytridiomycota</taxon>
        <taxon>Chytridiomycota incertae sedis</taxon>
        <taxon>Chytridiomycetes</taxon>
        <taxon>Rhizophydiales</taxon>
        <taxon>Terramycetaceae</taxon>
        <taxon>Boothiomyces</taxon>
    </lineage>
</organism>
<comment type="pathway">
    <text evidence="3">Protein modification; protein glycosylation.</text>
</comment>
<dbReference type="InterPro" id="IPR040694">
    <property type="entry name" value="UGGT_TRXL_2"/>
</dbReference>
<evidence type="ECO:0000256" key="8">
    <source>
        <dbReference type="ARBA" id="ARBA00023180"/>
    </source>
</evidence>
<feature type="domain" description="UGGT thioredoxin-like" evidence="9">
    <location>
        <begin position="3"/>
        <end position="176"/>
    </location>
</feature>
<evidence type="ECO:0000259" key="10">
    <source>
        <dbReference type="Pfam" id="PF18401"/>
    </source>
</evidence>
<evidence type="ECO:0000313" key="15">
    <source>
        <dbReference type="Proteomes" id="UP001210925"/>
    </source>
</evidence>
<dbReference type="InterPro" id="IPR009448">
    <property type="entry name" value="UDP-g_GGtrans"/>
</dbReference>
<sequence>MGLEIAQFIVGEGQSPFEFIEWAKANTFLANETTERLYDYLFTDNKIKQFVGNDHAVDLLKVAIATHANAPSVQAFYHYYKESVIVGRNLKDCPVWVDLDGIQHCEPSSLPAKIINKKLPALLEFDNFYSKKHSNNIAILYADVYSPDYIPFYFKLRELAEEGDFNFVLRYRPSSNTYPTIALSGYGVELAIKSTEYAVVDDRVVEGGSDADLSVETKDEDSLNIFNEKEPKIVRIPKEAISNVENRLIAFAANSSDGLGVLTFASQNFPKVAHLVPSSPKNLKEVSSVSSSIIGTLTGLNQNLFLNGLAFDVDSIDAYTLLNLMRSENQNIAKLNALGFTVSDAIELFSSVKPSTSNLEWGECFDTRTPRAIWLNDLEKEARYERFQSGIDKFAQPSFMGQFKFVRKNFFSFLFLLDLTDVSQASEIGKIYQIISQLIPVRFGLVPIKSSKISDEHFKIIASAVYGIAELQSYEKMELFLRSYVGKLVAGGDPVMLIQKVFADVAGTIFKKLDEKELYEDLQEIQVRLGISDDGGVFANGEYFSLEGDWARGAVQTYFKMLDYLQKIVLAKKITNDHSVYDHFMDMPNVYAKRNQLIFSPEEELVFVDFGTDKKILEGLEWHYGTSKLTVGPEEDKTTYISMVIFANLDTKQGLEIAISSLKMVEEDSEVRATIVNTSPSSESSLVDKIIGDGLKVKDLIQKLESSGLGEKSTFVKNIETIDALLSIAGFSKGQNGIVINGRVLGPFTESNIFDKDDIHTLVGYEYNQRAANIGNAVLGFFVDKELDRQQLSDIILLTSAILNKYTSSLKRKYNRISMTNYLLFADKPKSNSPFQFLATVQPLTTTGQKILSMLSKFKRIPGVAIDVLAAGTPQETEDIPLKRFYRFNFETAPQFDKEGSLIPATTFFSKIPTSSLLTLGMDVPGSWLVRPKKSIYDLDNIKMSSVPKNSNLFAEFSLESILVEGHAMDVQTKAAPRGLQFVLGTDSQPTLAETITMANLGYIQLKASPGAWILSIREGKSSKVYSLSHIGNSKSPIVIVNSYEGITIRPKVSKKPGMEDVDVLDGEQNSGGSLWSSIKNKIIGSKKSETINVFSVASGHLYERFLSIMMLSVKRQTNSPVKFWLIENFLSPSFLEFLPHLSKAFDFEYELVTYKWPHWLRKQTEKQRIIWGYKILFLDVIFPLSVEKIIFVDADQVVRADLKELVDMDLNGAVYGYTPFCSSRTEMDGFRFWKSGYWQQHLNGRPYHISALYVIDLVKFRAVAAGDRLRQQYHALSADPNSLSNLDQDLPNNMIHEIPIFSLPQDWLWCETWCSDESLKTAKTIDLCNNPLTKEPKLQRAKRILPEWEGYDQEIQHVRDTVVNIEATQQDSSSMNEQIVKDEL</sequence>
<evidence type="ECO:0000256" key="7">
    <source>
        <dbReference type="ARBA" id="ARBA00022824"/>
    </source>
</evidence>
<dbReference type="InterPro" id="IPR040497">
    <property type="entry name" value="Glyco_transf_24"/>
</dbReference>
<dbReference type="InterPro" id="IPR040525">
    <property type="entry name" value="UGGT_TRXL_4"/>
</dbReference>
<gene>
    <name evidence="14" type="primary">UGGT2</name>
    <name evidence="14" type="ORF">HK103_000972</name>
</gene>
<comment type="caution">
    <text evidence="14">The sequence shown here is derived from an EMBL/GenBank/DDBJ whole genome shotgun (WGS) entry which is preliminary data.</text>
</comment>
<proteinExistence type="inferred from homology"/>
<keyword evidence="5" id="KW-0808">Transferase</keyword>
<dbReference type="FunFam" id="3.90.550.10:FF:000065">
    <property type="entry name" value="UDP-glucose:glycoprotein glucosyltransferase, putative"/>
    <property type="match status" value="1"/>
</dbReference>
<comment type="subcellular location">
    <subcellularLocation>
        <location evidence="2">Endoplasmic reticulum lumen</location>
    </subcellularLocation>
</comment>
<evidence type="ECO:0000256" key="5">
    <source>
        <dbReference type="ARBA" id="ARBA00022679"/>
    </source>
</evidence>
<dbReference type="GO" id="GO:0018279">
    <property type="term" value="P:protein N-linked glycosylation via asparagine"/>
    <property type="evidence" value="ECO:0007669"/>
    <property type="project" value="TreeGrafter"/>
</dbReference>
<dbReference type="Gene3D" id="3.90.550.10">
    <property type="entry name" value="Spore Coat Polysaccharide Biosynthesis Protein SpsA, Chain A"/>
    <property type="match status" value="1"/>
</dbReference>
<evidence type="ECO:0000259" key="13">
    <source>
        <dbReference type="Pfam" id="PF18404"/>
    </source>
</evidence>
<protein>
    <submittedName>
        <fullName evidence="14">UDP-glucose:glycoprotein glucosyltransferase 2</fullName>
    </submittedName>
</protein>
<dbReference type="InterPro" id="IPR040693">
    <property type="entry name" value="UGGT_TRXL_1"/>
</dbReference>
<keyword evidence="15" id="KW-1185">Reference proteome</keyword>
<dbReference type="Pfam" id="PF18403">
    <property type="entry name" value="Thioredoxin_15"/>
    <property type="match status" value="1"/>
</dbReference>
<evidence type="ECO:0000256" key="3">
    <source>
        <dbReference type="ARBA" id="ARBA00004922"/>
    </source>
</evidence>
<reference evidence="14" key="1">
    <citation type="submission" date="2020-05" db="EMBL/GenBank/DDBJ databases">
        <title>Phylogenomic resolution of chytrid fungi.</title>
        <authorList>
            <person name="Stajich J.E."/>
            <person name="Amses K."/>
            <person name="Simmons R."/>
            <person name="Seto K."/>
            <person name="Myers J."/>
            <person name="Bonds A."/>
            <person name="Quandt C.A."/>
            <person name="Barry K."/>
            <person name="Liu P."/>
            <person name="Grigoriev I."/>
            <person name="Longcore J.E."/>
            <person name="James T.Y."/>
        </authorList>
    </citation>
    <scope>NUCLEOTIDE SEQUENCE</scope>
    <source>
        <strain evidence="14">PLAUS21</strain>
    </source>
</reference>
<dbReference type="Pfam" id="PF18404">
    <property type="entry name" value="Glyco_transf_24"/>
    <property type="match status" value="1"/>
</dbReference>
<feature type="domain" description="UGGT thioredoxin-like" evidence="10">
    <location>
        <begin position="241"/>
        <end position="351"/>
    </location>
</feature>
<dbReference type="GO" id="GO:0036503">
    <property type="term" value="P:ERAD pathway"/>
    <property type="evidence" value="ECO:0007669"/>
    <property type="project" value="TreeGrafter"/>
</dbReference>
<dbReference type="Pfam" id="PF18400">
    <property type="entry name" value="Thioredoxin_12"/>
    <property type="match status" value="1"/>
</dbReference>
<evidence type="ECO:0000256" key="6">
    <source>
        <dbReference type="ARBA" id="ARBA00022729"/>
    </source>
</evidence>
<keyword evidence="7" id="KW-0256">Endoplasmic reticulum</keyword>
<evidence type="ECO:0000259" key="12">
    <source>
        <dbReference type="Pfam" id="PF18403"/>
    </source>
</evidence>
<dbReference type="GO" id="GO:0005788">
    <property type="term" value="C:endoplasmic reticulum lumen"/>
    <property type="evidence" value="ECO:0007669"/>
    <property type="project" value="UniProtKB-SubCell"/>
</dbReference>